<dbReference type="InterPro" id="IPR017853">
    <property type="entry name" value="GH"/>
</dbReference>
<keyword evidence="3 4" id="KW-0624">Polysaccharide degradation</keyword>
<evidence type="ECO:0000313" key="6">
    <source>
        <dbReference type="Proteomes" id="UP000287651"/>
    </source>
</evidence>
<dbReference type="Pfam" id="PF01373">
    <property type="entry name" value="Glyco_hydro_14"/>
    <property type="match status" value="1"/>
</dbReference>
<evidence type="ECO:0000256" key="1">
    <source>
        <dbReference type="ARBA" id="ARBA00005652"/>
    </source>
</evidence>
<keyword evidence="4" id="KW-0378">Hydrolase</keyword>
<comment type="similarity">
    <text evidence="1 4">Belongs to the glycosyl hydrolase 14 family.</text>
</comment>
<dbReference type="PANTHER" id="PTHR31352">
    <property type="entry name" value="BETA-AMYLASE 1, CHLOROPLASTIC"/>
    <property type="match status" value="1"/>
</dbReference>
<dbReference type="InterPro" id="IPR001554">
    <property type="entry name" value="Glyco_hydro_14"/>
</dbReference>
<sequence>MLKKHGATLNFTCVELRTLDQHVDFPEAMADPEGLVWQLQSCYQVLNASWDVSVPMASENALPCYDRDGYNKILDNAKPLSDPDGRHLSTFTYLRLNPVLMYTHNFKEFGRFVQGMHGKNI</sequence>
<organism evidence="5 6">
    <name type="scientific">Ensete ventricosum</name>
    <name type="common">Abyssinian banana</name>
    <name type="synonym">Musa ensete</name>
    <dbReference type="NCBI Taxonomy" id="4639"/>
    <lineage>
        <taxon>Eukaryota</taxon>
        <taxon>Viridiplantae</taxon>
        <taxon>Streptophyta</taxon>
        <taxon>Embryophyta</taxon>
        <taxon>Tracheophyta</taxon>
        <taxon>Spermatophyta</taxon>
        <taxon>Magnoliopsida</taxon>
        <taxon>Liliopsida</taxon>
        <taxon>Zingiberales</taxon>
        <taxon>Musaceae</taxon>
        <taxon>Ensete</taxon>
    </lineage>
</organism>
<name>A0A426Z2U9_ENSVE</name>
<evidence type="ECO:0000313" key="5">
    <source>
        <dbReference type="EMBL" id="RRT58300.1"/>
    </source>
</evidence>
<dbReference type="PANTHER" id="PTHR31352:SF58">
    <property type="entry name" value="BETA-AMYLASE 2, CHLOROPLASTIC"/>
    <property type="match status" value="1"/>
</dbReference>
<dbReference type="GO" id="GO:0000272">
    <property type="term" value="P:polysaccharide catabolic process"/>
    <property type="evidence" value="ECO:0007669"/>
    <property type="project" value="UniProtKB-KW"/>
</dbReference>
<dbReference type="Gene3D" id="3.20.20.80">
    <property type="entry name" value="Glycosidases"/>
    <property type="match status" value="1"/>
</dbReference>
<comment type="catalytic activity">
    <reaction evidence="4">
        <text>Hydrolysis of (1-&gt;4)-alpha-D-glucosidic linkages in polysaccharides so as to remove successive maltose units from the non-reducing ends of the chains.</text>
        <dbReference type="EC" id="3.2.1.2"/>
    </reaction>
</comment>
<dbReference type="EMBL" id="AMZH03008752">
    <property type="protein sequence ID" value="RRT58300.1"/>
    <property type="molecule type" value="Genomic_DNA"/>
</dbReference>
<gene>
    <name evidence="5" type="ORF">B296_00046702</name>
</gene>
<comment type="caution">
    <text evidence="5">The sequence shown here is derived from an EMBL/GenBank/DDBJ whole genome shotgun (WGS) entry which is preliminary data.</text>
</comment>
<dbReference type="GO" id="GO:0016161">
    <property type="term" value="F:beta-amylase activity"/>
    <property type="evidence" value="ECO:0007669"/>
    <property type="project" value="UniProtKB-EC"/>
</dbReference>
<dbReference type="AlphaFoldDB" id="A0A426Z2U9"/>
<dbReference type="EC" id="3.2.1.2" evidence="4"/>
<evidence type="ECO:0000256" key="4">
    <source>
        <dbReference type="RuleBase" id="RU000509"/>
    </source>
</evidence>
<proteinExistence type="inferred from homology"/>
<protein>
    <recommendedName>
        <fullName evidence="4">Beta-amylase</fullName>
        <ecNumber evidence="4">3.2.1.2</ecNumber>
    </recommendedName>
</protein>
<keyword evidence="4" id="KW-0326">Glycosidase</keyword>
<dbReference type="Proteomes" id="UP000287651">
    <property type="component" value="Unassembled WGS sequence"/>
</dbReference>
<evidence type="ECO:0000256" key="3">
    <source>
        <dbReference type="ARBA" id="ARBA00023326"/>
    </source>
</evidence>
<accession>A0A426Z2U9</accession>
<keyword evidence="2 4" id="KW-0119">Carbohydrate metabolism</keyword>
<evidence type="ECO:0000256" key="2">
    <source>
        <dbReference type="ARBA" id="ARBA00023277"/>
    </source>
</evidence>
<dbReference type="SUPFAM" id="SSF51445">
    <property type="entry name" value="(Trans)glycosidases"/>
    <property type="match status" value="1"/>
</dbReference>
<reference evidence="5 6" key="1">
    <citation type="journal article" date="2014" name="Agronomy (Basel)">
        <title>A Draft Genome Sequence for Ensete ventricosum, the Drought-Tolerant Tree Against Hunger.</title>
        <authorList>
            <person name="Harrison J."/>
            <person name="Moore K.A."/>
            <person name="Paszkiewicz K."/>
            <person name="Jones T."/>
            <person name="Grant M."/>
            <person name="Ambacheew D."/>
            <person name="Muzemil S."/>
            <person name="Studholme D.J."/>
        </authorList>
    </citation>
    <scope>NUCLEOTIDE SEQUENCE [LARGE SCALE GENOMIC DNA]</scope>
</reference>